<proteinExistence type="predicted"/>
<dbReference type="SUPFAM" id="SSF141868">
    <property type="entry name" value="EAL domain-like"/>
    <property type="match status" value="1"/>
</dbReference>
<keyword evidence="1" id="KW-1133">Transmembrane helix</keyword>
<evidence type="ECO:0000313" key="4">
    <source>
        <dbReference type="EMBL" id="NHN29320.1"/>
    </source>
</evidence>
<name>A0ABX0J1I5_9BACL</name>
<evidence type="ECO:0000256" key="1">
    <source>
        <dbReference type="SAM" id="Phobius"/>
    </source>
</evidence>
<feature type="transmembrane region" description="Helical" evidence="1">
    <location>
        <begin position="21"/>
        <end position="43"/>
    </location>
</feature>
<accession>A0ABX0J1I5</accession>
<reference evidence="4" key="1">
    <citation type="submission" date="2020-03" db="EMBL/GenBank/DDBJ databases">
        <title>Draft sequencing of Paenibacilllus sp. S3N08.</title>
        <authorList>
            <person name="Kim D.-U."/>
        </authorList>
    </citation>
    <scope>NUCLEOTIDE SEQUENCE</scope>
    <source>
        <strain evidence="4">S3N08</strain>
    </source>
</reference>
<evidence type="ECO:0000313" key="5">
    <source>
        <dbReference type="Proteomes" id="UP001165962"/>
    </source>
</evidence>
<dbReference type="PANTHER" id="PTHR44757:SF2">
    <property type="entry name" value="BIOFILM ARCHITECTURE MAINTENANCE PROTEIN MBAA"/>
    <property type="match status" value="1"/>
</dbReference>
<keyword evidence="1" id="KW-0812">Transmembrane</keyword>
<comment type="caution">
    <text evidence="4">The sequence shown here is derived from an EMBL/GenBank/DDBJ whole genome shotgun (WGS) entry which is preliminary data.</text>
</comment>
<gene>
    <name evidence="4" type="ORF">G9U52_05695</name>
</gene>
<dbReference type="PROSITE" id="PS50883">
    <property type="entry name" value="EAL"/>
    <property type="match status" value="1"/>
</dbReference>
<evidence type="ECO:0000259" key="3">
    <source>
        <dbReference type="PROSITE" id="PS50887"/>
    </source>
</evidence>
<evidence type="ECO:0000259" key="2">
    <source>
        <dbReference type="PROSITE" id="PS50883"/>
    </source>
</evidence>
<dbReference type="PANTHER" id="PTHR44757">
    <property type="entry name" value="DIGUANYLATE CYCLASE DGCP"/>
    <property type="match status" value="1"/>
</dbReference>
<dbReference type="InterPro" id="IPR000160">
    <property type="entry name" value="GGDEF_dom"/>
</dbReference>
<feature type="transmembrane region" description="Helical" evidence="1">
    <location>
        <begin position="55"/>
        <end position="75"/>
    </location>
</feature>
<feature type="transmembrane region" description="Helical" evidence="1">
    <location>
        <begin position="120"/>
        <end position="138"/>
    </location>
</feature>
<dbReference type="SMART" id="SM00052">
    <property type="entry name" value="EAL"/>
    <property type="match status" value="1"/>
</dbReference>
<dbReference type="NCBIfam" id="TIGR00254">
    <property type="entry name" value="GGDEF"/>
    <property type="match status" value="1"/>
</dbReference>
<dbReference type="Pfam" id="PF00563">
    <property type="entry name" value="EAL"/>
    <property type="match status" value="1"/>
</dbReference>
<sequence>MDDPKYLSELSRERIKGGSRWLSHASLLRLWLVMAGTKVIIVMSRLLLGVNLDPLDVITTGLLLFVLVPTAFLIATRRKFTAGYLFPILLMLFVAVELLEEGVRSFTPYADQPIGTLYDVAGLLLFMLPALYISLIDIRHCERTEAKLVFLAYHDMLTGLPNRKMFEEHVENAIHHHKEKEQMMAVLFIDLVRFKNVNDTFGHTFGDLLLIEAAERLRGSLRAVDWISRPGADEFCVLIEDMANAEHAQTIAQKLLLQLTQPFKIQGHELRIGCSIGIAIYPDDGGDPVTLMKNADTAMYRVKENGKTGFQRYTAEMNDKVIQTLIMEEWLNRALEEQQFLLHYQPQIEVGKSRITGMEALLRWNHPNLGLIPPGDFIPLAEETGLIISIGEWVLRTACMQNMAWQQAGYAPVKVAVNISPIQFHQSSFVDIVLDALKESGLDPQYLELEITEGIAMYHVEQVIIKLQTLRNHGVQISIDDFGTGYSSLTYLKKFPIHKLKIAQEFVRDLTFDPDDAAIVQAIIAMAHSLKLGVIAEGVETQEQLEFLMDLQCKEIQGYIFSRPVPSHDLIKLLELLPSAAETNSTSESASAV</sequence>
<feature type="domain" description="GGDEF" evidence="3">
    <location>
        <begin position="182"/>
        <end position="315"/>
    </location>
</feature>
<protein>
    <submittedName>
        <fullName evidence="4">EAL domain-containing protein</fullName>
    </submittedName>
</protein>
<feature type="domain" description="EAL" evidence="2">
    <location>
        <begin position="324"/>
        <end position="578"/>
    </location>
</feature>
<dbReference type="Gene3D" id="3.30.70.270">
    <property type="match status" value="1"/>
</dbReference>
<dbReference type="InterPro" id="IPR035919">
    <property type="entry name" value="EAL_sf"/>
</dbReference>
<dbReference type="Gene3D" id="3.20.20.450">
    <property type="entry name" value="EAL domain"/>
    <property type="match status" value="1"/>
</dbReference>
<keyword evidence="1" id="KW-0472">Membrane</keyword>
<dbReference type="CDD" id="cd01949">
    <property type="entry name" value="GGDEF"/>
    <property type="match status" value="1"/>
</dbReference>
<dbReference type="InterPro" id="IPR043128">
    <property type="entry name" value="Rev_trsase/Diguanyl_cyclase"/>
</dbReference>
<dbReference type="SUPFAM" id="SSF55073">
    <property type="entry name" value="Nucleotide cyclase"/>
    <property type="match status" value="1"/>
</dbReference>
<dbReference type="InterPro" id="IPR001633">
    <property type="entry name" value="EAL_dom"/>
</dbReference>
<dbReference type="Pfam" id="PF00990">
    <property type="entry name" value="GGDEF"/>
    <property type="match status" value="1"/>
</dbReference>
<dbReference type="InterPro" id="IPR052155">
    <property type="entry name" value="Biofilm_reg_signaling"/>
</dbReference>
<feature type="transmembrane region" description="Helical" evidence="1">
    <location>
        <begin position="82"/>
        <end position="100"/>
    </location>
</feature>
<dbReference type="InterPro" id="IPR029787">
    <property type="entry name" value="Nucleotide_cyclase"/>
</dbReference>
<dbReference type="SMART" id="SM00267">
    <property type="entry name" value="GGDEF"/>
    <property type="match status" value="1"/>
</dbReference>
<keyword evidence="5" id="KW-1185">Reference proteome</keyword>
<dbReference type="CDD" id="cd01948">
    <property type="entry name" value="EAL"/>
    <property type="match status" value="1"/>
</dbReference>
<dbReference type="RefSeq" id="WP_166147164.1">
    <property type="nucleotide sequence ID" value="NZ_JAAOIW010000002.1"/>
</dbReference>
<organism evidence="4 5">
    <name type="scientific">Paenibacillus agricola</name>
    <dbReference type="NCBI Taxonomy" id="2716264"/>
    <lineage>
        <taxon>Bacteria</taxon>
        <taxon>Bacillati</taxon>
        <taxon>Bacillota</taxon>
        <taxon>Bacilli</taxon>
        <taxon>Bacillales</taxon>
        <taxon>Paenibacillaceae</taxon>
        <taxon>Paenibacillus</taxon>
    </lineage>
</organism>
<dbReference type="Proteomes" id="UP001165962">
    <property type="component" value="Unassembled WGS sequence"/>
</dbReference>
<dbReference type="PROSITE" id="PS50887">
    <property type="entry name" value="GGDEF"/>
    <property type="match status" value="1"/>
</dbReference>
<dbReference type="EMBL" id="JAAOIW010000002">
    <property type="protein sequence ID" value="NHN29320.1"/>
    <property type="molecule type" value="Genomic_DNA"/>
</dbReference>